<gene>
    <name evidence="2" type="ORF">g.3096</name>
</gene>
<accession>A0A1B6KA93</accession>
<dbReference type="Pfam" id="PF13843">
    <property type="entry name" value="DDE_Tnp_1_7"/>
    <property type="match status" value="1"/>
</dbReference>
<dbReference type="EMBL" id="GEBQ01031600">
    <property type="protein sequence ID" value="JAT08377.1"/>
    <property type="molecule type" value="Transcribed_RNA"/>
</dbReference>
<reference evidence="2" key="1">
    <citation type="submission" date="2015-11" db="EMBL/GenBank/DDBJ databases">
        <title>De novo transcriptome assembly of four potential Pierce s Disease insect vectors from Arizona vineyards.</title>
        <authorList>
            <person name="Tassone E.E."/>
        </authorList>
    </citation>
    <scope>NUCLEOTIDE SEQUENCE</scope>
</reference>
<feature type="non-terminal residue" evidence="2">
    <location>
        <position position="152"/>
    </location>
</feature>
<dbReference type="PANTHER" id="PTHR46599">
    <property type="entry name" value="PIGGYBAC TRANSPOSABLE ELEMENT-DERIVED PROTEIN 4"/>
    <property type="match status" value="1"/>
</dbReference>
<dbReference type="InterPro" id="IPR029526">
    <property type="entry name" value="PGBD"/>
</dbReference>
<evidence type="ECO:0000259" key="1">
    <source>
        <dbReference type="Pfam" id="PF13843"/>
    </source>
</evidence>
<protein>
    <recommendedName>
        <fullName evidence="1">PiggyBac transposable element-derived protein domain-containing protein</fullName>
    </recommendedName>
</protein>
<feature type="non-terminal residue" evidence="2">
    <location>
        <position position="1"/>
    </location>
</feature>
<sequence>SLYSGKDFMENRPGPFTQKVVLDLLTTGRCLDKGYHVFMDNFYTKLPLAQELLGRKTFLTGIINKNSLGLPKSLTQLSLNVMEPAHYRKGKILVVGFREKPTRKPLLLVSTAYQAGEKYVQNSHGKKVLKPVVIHKYNLHIRGVNRKDKSLY</sequence>
<evidence type="ECO:0000313" key="2">
    <source>
        <dbReference type="EMBL" id="JAT08377.1"/>
    </source>
</evidence>
<organism evidence="2">
    <name type="scientific">Graphocephala atropunctata</name>
    <dbReference type="NCBI Taxonomy" id="36148"/>
    <lineage>
        <taxon>Eukaryota</taxon>
        <taxon>Metazoa</taxon>
        <taxon>Ecdysozoa</taxon>
        <taxon>Arthropoda</taxon>
        <taxon>Hexapoda</taxon>
        <taxon>Insecta</taxon>
        <taxon>Pterygota</taxon>
        <taxon>Neoptera</taxon>
        <taxon>Paraneoptera</taxon>
        <taxon>Hemiptera</taxon>
        <taxon>Auchenorrhyncha</taxon>
        <taxon>Membracoidea</taxon>
        <taxon>Cicadellidae</taxon>
        <taxon>Cicadellinae</taxon>
        <taxon>Cicadellini</taxon>
        <taxon>Graphocephala</taxon>
    </lineage>
</organism>
<name>A0A1B6KA93_9HEMI</name>
<dbReference type="AlphaFoldDB" id="A0A1B6KA93"/>
<feature type="domain" description="PiggyBac transposable element-derived protein" evidence="1">
    <location>
        <begin position="15"/>
        <end position="149"/>
    </location>
</feature>
<proteinExistence type="predicted"/>
<dbReference type="PANTHER" id="PTHR46599:SF3">
    <property type="entry name" value="PIGGYBAC TRANSPOSABLE ELEMENT-DERIVED PROTEIN 4"/>
    <property type="match status" value="1"/>
</dbReference>